<feature type="transmembrane region" description="Helical" evidence="1">
    <location>
        <begin position="6"/>
        <end position="26"/>
    </location>
</feature>
<accession>A0A4R2R4K2</accession>
<evidence type="ECO:0000256" key="1">
    <source>
        <dbReference type="SAM" id="Phobius"/>
    </source>
</evidence>
<gene>
    <name evidence="3" type="ORF">EV191_101645</name>
</gene>
<feature type="domain" description="DUF4178" evidence="2">
    <location>
        <begin position="55"/>
        <end position="188"/>
    </location>
</feature>
<reference evidence="3 4" key="1">
    <citation type="submission" date="2019-03" db="EMBL/GenBank/DDBJ databases">
        <title>Genomic Encyclopedia of Type Strains, Phase IV (KMG-IV): sequencing the most valuable type-strain genomes for metagenomic binning, comparative biology and taxonomic classification.</title>
        <authorList>
            <person name="Goeker M."/>
        </authorList>
    </citation>
    <scope>NUCLEOTIDE SEQUENCE [LARGE SCALE GENOMIC DNA]</scope>
    <source>
        <strain evidence="3 4">DSM 45765</strain>
    </source>
</reference>
<name>A0A4R2R4K2_9PSEU</name>
<sequence>MDGLWALLLAVLGLLVIALLIGFVILTRVRRQRIVGADASGSFSGEDAGDPRRLRAGDVVEIHGVPYTVRGSVHCAQGCWARAEHLLDDASGVQLGLSVVAESELKLAVWTPLPGAELVPGPETLDLDGRCFKLNESGKGTFHSEALPDLAASGEFRYYDYRSSCGALLFFGSYDNADWAVSTGELINQQALRIYPAARAD</sequence>
<dbReference type="Pfam" id="PF13785">
    <property type="entry name" value="DUF4178"/>
    <property type="match status" value="1"/>
</dbReference>
<keyword evidence="1" id="KW-0472">Membrane</keyword>
<evidence type="ECO:0000259" key="2">
    <source>
        <dbReference type="Pfam" id="PF13785"/>
    </source>
</evidence>
<keyword evidence="4" id="KW-1185">Reference proteome</keyword>
<evidence type="ECO:0000313" key="4">
    <source>
        <dbReference type="Proteomes" id="UP000294911"/>
    </source>
</evidence>
<dbReference type="OrthoDB" id="3775810at2"/>
<dbReference type="InterPro" id="IPR025235">
    <property type="entry name" value="DUF4178"/>
</dbReference>
<dbReference type="Proteomes" id="UP000294911">
    <property type="component" value="Unassembled WGS sequence"/>
</dbReference>
<proteinExistence type="predicted"/>
<comment type="caution">
    <text evidence="3">The sequence shown here is derived from an EMBL/GenBank/DDBJ whole genome shotgun (WGS) entry which is preliminary data.</text>
</comment>
<dbReference type="EMBL" id="SLXQ01000001">
    <property type="protein sequence ID" value="TCP56699.1"/>
    <property type="molecule type" value="Genomic_DNA"/>
</dbReference>
<dbReference type="AlphaFoldDB" id="A0A4R2R4K2"/>
<organism evidence="3 4">
    <name type="scientific">Tamaricihabitans halophyticus</name>
    <dbReference type="NCBI Taxonomy" id="1262583"/>
    <lineage>
        <taxon>Bacteria</taxon>
        <taxon>Bacillati</taxon>
        <taxon>Actinomycetota</taxon>
        <taxon>Actinomycetes</taxon>
        <taxon>Pseudonocardiales</taxon>
        <taxon>Pseudonocardiaceae</taxon>
        <taxon>Tamaricihabitans</taxon>
    </lineage>
</organism>
<protein>
    <submittedName>
        <fullName evidence="3">Uncharacterized protein DUF4178</fullName>
    </submittedName>
</protein>
<dbReference type="RefSeq" id="WP_132875265.1">
    <property type="nucleotide sequence ID" value="NZ_SLXQ01000001.1"/>
</dbReference>
<keyword evidence="1" id="KW-0812">Transmembrane</keyword>
<evidence type="ECO:0000313" key="3">
    <source>
        <dbReference type="EMBL" id="TCP56699.1"/>
    </source>
</evidence>
<keyword evidence="1" id="KW-1133">Transmembrane helix</keyword>